<dbReference type="InterPro" id="IPR001911">
    <property type="entry name" value="Ribosomal_bS21"/>
</dbReference>
<dbReference type="OrthoDB" id="785538at2759"/>
<evidence type="ECO:0008006" key="7">
    <source>
        <dbReference type="Google" id="ProtNLM"/>
    </source>
</evidence>
<dbReference type="PANTHER" id="PTHR21109">
    <property type="entry name" value="MITOCHONDRIAL 28S RIBOSOMAL PROTEIN S21"/>
    <property type="match status" value="1"/>
</dbReference>
<evidence type="ECO:0000256" key="4">
    <source>
        <dbReference type="SAM" id="MobiDB-lite"/>
    </source>
</evidence>
<name>A0A8J5GY59_ZINOF</name>
<dbReference type="Proteomes" id="UP000734854">
    <property type="component" value="Unassembled WGS sequence"/>
</dbReference>
<evidence type="ECO:0000256" key="2">
    <source>
        <dbReference type="ARBA" id="ARBA00022980"/>
    </source>
</evidence>
<dbReference type="GO" id="GO:0005840">
    <property type="term" value="C:ribosome"/>
    <property type="evidence" value="ECO:0007669"/>
    <property type="project" value="UniProtKB-KW"/>
</dbReference>
<keyword evidence="3" id="KW-0687">Ribonucleoprotein</keyword>
<keyword evidence="2" id="KW-0689">Ribosomal protein</keyword>
<dbReference type="GO" id="GO:0003735">
    <property type="term" value="F:structural constituent of ribosome"/>
    <property type="evidence" value="ECO:0007669"/>
    <property type="project" value="InterPro"/>
</dbReference>
<dbReference type="EMBL" id="JACMSC010000008">
    <property type="protein sequence ID" value="KAG6512281.1"/>
    <property type="molecule type" value="Genomic_DNA"/>
</dbReference>
<dbReference type="AlphaFoldDB" id="A0A8J5GY59"/>
<feature type="region of interest" description="Disordered" evidence="4">
    <location>
        <begin position="114"/>
        <end position="168"/>
    </location>
</feature>
<keyword evidence="6" id="KW-1185">Reference proteome</keyword>
<dbReference type="HAMAP" id="MF_00358">
    <property type="entry name" value="Ribosomal_bS21"/>
    <property type="match status" value="1"/>
</dbReference>
<protein>
    <recommendedName>
        <fullName evidence="7">30S ribosomal protein S21, chloroplastic</fullName>
    </recommendedName>
</protein>
<comment type="similarity">
    <text evidence="1">Belongs to the bacterial ribosomal protein bS21 family.</text>
</comment>
<accession>A0A8J5GY59</accession>
<evidence type="ECO:0000313" key="6">
    <source>
        <dbReference type="Proteomes" id="UP000734854"/>
    </source>
</evidence>
<dbReference type="PANTHER" id="PTHR21109:SF0">
    <property type="entry name" value="SMALL RIBOSOMAL SUBUNIT PROTEIN BS21M"/>
    <property type="match status" value="1"/>
</dbReference>
<dbReference type="GO" id="GO:1990904">
    <property type="term" value="C:ribonucleoprotein complex"/>
    <property type="evidence" value="ECO:0007669"/>
    <property type="project" value="UniProtKB-KW"/>
</dbReference>
<sequence>MAATGVNLLRFPLSKTLPVPSIRFPPPSRRSFPLSSPSFRPLAAATELFDRAEPAVVDPGLRQSEVIVFNSGYHAQIVVDEAESEEALVRRFRREVSKSGVIQEYKRRRFFENKQEEKKRKVREAGRRNRRRRFGPRFSSPFSAEDDSAPQKVRDDDNWDLPDGAIPY</sequence>
<organism evidence="5 6">
    <name type="scientific">Zingiber officinale</name>
    <name type="common">Ginger</name>
    <name type="synonym">Amomum zingiber</name>
    <dbReference type="NCBI Taxonomy" id="94328"/>
    <lineage>
        <taxon>Eukaryota</taxon>
        <taxon>Viridiplantae</taxon>
        <taxon>Streptophyta</taxon>
        <taxon>Embryophyta</taxon>
        <taxon>Tracheophyta</taxon>
        <taxon>Spermatophyta</taxon>
        <taxon>Magnoliopsida</taxon>
        <taxon>Liliopsida</taxon>
        <taxon>Zingiberales</taxon>
        <taxon>Zingiberaceae</taxon>
        <taxon>Zingiber</taxon>
    </lineage>
</organism>
<dbReference type="NCBIfam" id="TIGR00030">
    <property type="entry name" value="S21p"/>
    <property type="match status" value="1"/>
</dbReference>
<evidence type="ECO:0000256" key="1">
    <source>
        <dbReference type="ARBA" id="ARBA00006640"/>
    </source>
</evidence>
<proteinExistence type="inferred from homology"/>
<comment type="caution">
    <text evidence="5">The sequence shown here is derived from an EMBL/GenBank/DDBJ whole genome shotgun (WGS) entry which is preliminary data.</text>
</comment>
<gene>
    <name evidence="5" type="ORF">ZIOFF_030378</name>
</gene>
<dbReference type="Pfam" id="PF01165">
    <property type="entry name" value="Ribosomal_S21"/>
    <property type="match status" value="1"/>
</dbReference>
<dbReference type="GO" id="GO:0006412">
    <property type="term" value="P:translation"/>
    <property type="evidence" value="ECO:0007669"/>
    <property type="project" value="InterPro"/>
</dbReference>
<feature type="compositionally biased region" description="Basic and acidic residues" evidence="4">
    <location>
        <begin position="114"/>
        <end position="127"/>
    </location>
</feature>
<evidence type="ECO:0000256" key="3">
    <source>
        <dbReference type="ARBA" id="ARBA00023274"/>
    </source>
</evidence>
<reference evidence="5 6" key="1">
    <citation type="submission" date="2020-08" db="EMBL/GenBank/DDBJ databases">
        <title>Plant Genome Project.</title>
        <authorList>
            <person name="Zhang R.-G."/>
        </authorList>
    </citation>
    <scope>NUCLEOTIDE SEQUENCE [LARGE SCALE GENOMIC DNA]</scope>
    <source>
        <tissue evidence="5">Rhizome</tissue>
    </source>
</reference>
<evidence type="ECO:0000313" key="5">
    <source>
        <dbReference type="EMBL" id="KAG6512281.1"/>
    </source>
</evidence>